<evidence type="ECO:0000313" key="2">
    <source>
        <dbReference type="Proteomes" id="UP001549363"/>
    </source>
</evidence>
<dbReference type="EMBL" id="JBEPSB010000030">
    <property type="protein sequence ID" value="MET4563090.1"/>
    <property type="molecule type" value="Genomic_DNA"/>
</dbReference>
<keyword evidence="2" id="KW-1185">Reference proteome</keyword>
<comment type="caution">
    <text evidence="1">The sequence shown here is derived from an EMBL/GenBank/DDBJ whole genome shotgun (WGS) entry which is preliminary data.</text>
</comment>
<dbReference type="Proteomes" id="UP001549363">
    <property type="component" value="Unassembled WGS sequence"/>
</dbReference>
<gene>
    <name evidence="1" type="ORF">ABIA69_004283</name>
</gene>
<accession>A0ABV2PQ48</accession>
<organism evidence="1 2">
    <name type="scientific">Lysinibacillus parviboronicapiens</name>
    <dbReference type="NCBI Taxonomy" id="436516"/>
    <lineage>
        <taxon>Bacteria</taxon>
        <taxon>Bacillati</taxon>
        <taxon>Bacillota</taxon>
        <taxon>Bacilli</taxon>
        <taxon>Bacillales</taxon>
        <taxon>Bacillaceae</taxon>
        <taxon>Lysinibacillus</taxon>
    </lineage>
</organism>
<reference evidence="1 2" key="1">
    <citation type="submission" date="2024-06" db="EMBL/GenBank/DDBJ databases">
        <title>Sorghum-associated microbial communities from plants grown in Nebraska, USA.</title>
        <authorList>
            <person name="Schachtman D."/>
        </authorList>
    </citation>
    <scope>NUCLEOTIDE SEQUENCE [LARGE SCALE GENOMIC DNA]</scope>
    <source>
        <strain evidence="1 2">736</strain>
    </source>
</reference>
<evidence type="ECO:0000313" key="1">
    <source>
        <dbReference type="EMBL" id="MET4563090.1"/>
    </source>
</evidence>
<sequence length="47" mass="5359">MTNNHKTGVKPKDALTTTERHLIDFTADCVENFKEETTQGKTHTKQI</sequence>
<dbReference type="RefSeq" id="WP_354472986.1">
    <property type="nucleotide sequence ID" value="NZ_JBEPSB010000030.1"/>
</dbReference>
<protein>
    <submittedName>
        <fullName evidence="1">Uncharacterized protein</fullName>
    </submittedName>
</protein>
<name>A0ABV2PQ48_9BACI</name>
<proteinExistence type="predicted"/>